<dbReference type="RefSeq" id="XP_031918434.1">
    <property type="nucleotide sequence ID" value="XM_032058750.1"/>
</dbReference>
<feature type="transmembrane region" description="Helical" evidence="1">
    <location>
        <begin position="147"/>
        <end position="170"/>
    </location>
</feature>
<keyword evidence="1" id="KW-1133">Transmembrane helix</keyword>
<evidence type="ECO:0000256" key="1">
    <source>
        <dbReference type="SAM" id="Phobius"/>
    </source>
</evidence>
<keyword evidence="1" id="KW-0472">Membrane</keyword>
<keyword evidence="3" id="KW-1185">Reference proteome</keyword>
<accession>A0A5N6T861</accession>
<reference evidence="2 3" key="1">
    <citation type="submission" date="2019-04" db="EMBL/GenBank/DDBJ databases">
        <title>Friends and foes A comparative genomics study of 23 Aspergillus species from section Flavi.</title>
        <authorList>
            <consortium name="DOE Joint Genome Institute"/>
            <person name="Kjaerbolling I."/>
            <person name="Vesth T."/>
            <person name="Frisvad J.C."/>
            <person name="Nybo J.L."/>
            <person name="Theobald S."/>
            <person name="Kildgaard S."/>
            <person name="Isbrandt T."/>
            <person name="Kuo A."/>
            <person name="Sato A."/>
            <person name="Lyhne E.K."/>
            <person name="Kogle M.E."/>
            <person name="Wiebenga A."/>
            <person name="Kun R.S."/>
            <person name="Lubbers R.J."/>
            <person name="Makela M.R."/>
            <person name="Barry K."/>
            <person name="Chovatia M."/>
            <person name="Clum A."/>
            <person name="Daum C."/>
            <person name="Haridas S."/>
            <person name="He G."/>
            <person name="LaButti K."/>
            <person name="Lipzen A."/>
            <person name="Mondo S."/>
            <person name="Riley R."/>
            <person name="Salamov A."/>
            <person name="Simmons B.A."/>
            <person name="Magnuson J.K."/>
            <person name="Henrissat B."/>
            <person name="Mortensen U.H."/>
            <person name="Larsen T.O."/>
            <person name="Devries R.P."/>
            <person name="Grigoriev I.V."/>
            <person name="Machida M."/>
            <person name="Baker S.E."/>
            <person name="Andersen M.R."/>
        </authorList>
    </citation>
    <scope>NUCLEOTIDE SEQUENCE [LARGE SCALE GENOMIC DNA]</scope>
    <source>
        <strain evidence="2 3">CBS 117625</strain>
    </source>
</reference>
<dbReference type="AlphaFoldDB" id="A0A5N6T861"/>
<sequence>MDKTSNHQLKRATTSYPSNRILNRLLFLCGPLSQLLYLIFFILADFIPPISPSLPPQEIATHFTFHARGIKAGTYLISFVGIFWPLYGIAIHNQLSRMPNVPGTPLILQLVNSSALGIVFSLIAMFFAAAGYRSDRDPAITQLAHDLAWFCWGFCAGPLALQFLAVAWTISCSSFSASSTVLFPRWVAYTSLVFPAWLLVPFGAHFVHDGPFAWDGALSFWGLWITSVVTFGPVDYFVWRAIDMDSIGEYAAHID</sequence>
<feature type="transmembrane region" description="Helical" evidence="1">
    <location>
        <begin position="182"/>
        <end position="200"/>
    </location>
</feature>
<dbReference type="OrthoDB" id="3449024at2759"/>
<proteinExistence type="predicted"/>
<name>A0A5N6T861_ASPPS</name>
<feature type="transmembrane region" description="Helical" evidence="1">
    <location>
        <begin position="72"/>
        <end position="90"/>
    </location>
</feature>
<organism evidence="2 3">
    <name type="scientific">Aspergillus pseudotamarii</name>
    <dbReference type="NCBI Taxonomy" id="132259"/>
    <lineage>
        <taxon>Eukaryota</taxon>
        <taxon>Fungi</taxon>
        <taxon>Dikarya</taxon>
        <taxon>Ascomycota</taxon>
        <taxon>Pezizomycotina</taxon>
        <taxon>Eurotiomycetes</taxon>
        <taxon>Eurotiomycetidae</taxon>
        <taxon>Eurotiales</taxon>
        <taxon>Aspergillaceae</taxon>
        <taxon>Aspergillus</taxon>
        <taxon>Aspergillus subgen. Circumdati</taxon>
    </lineage>
</organism>
<evidence type="ECO:0008006" key="4">
    <source>
        <dbReference type="Google" id="ProtNLM"/>
    </source>
</evidence>
<dbReference type="Proteomes" id="UP000325672">
    <property type="component" value="Unassembled WGS sequence"/>
</dbReference>
<feature type="transmembrane region" description="Helical" evidence="1">
    <location>
        <begin position="220"/>
        <end position="239"/>
    </location>
</feature>
<protein>
    <recommendedName>
        <fullName evidence="4">Integral membrane protein</fullName>
    </recommendedName>
</protein>
<dbReference type="EMBL" id="ML743555">
    <property type="protein sequence ID" value="KAE8142371.1"/>
    <property type="molecule type" value="Genomic_DNA"/>
</dbReference>
<gene>
    <name evidence="2" type="ORF">BDV38DRAFT_278536</name>
</gene>
<feature type="transmembrane region" description="Helical" evidence="1">
    <location>
        <begin position="21"/>
        <end position="44"/>
    </location>
</feature>
<feature type="transmembrane region" description="Helical" evidence="1">
    <location>
        <begin position="110"/>
        <end position="132"/>
    </location>
</feature>
<evidence type="ECO:0000313" key="3">
    <source>
        <dbReference type="Proteomes" id="UP000325672"/>
    </source>
</evidence>
<keyword evidence="1" id="KW-0812">Transmembrane</keyword>
<evidence type="ECO:0000313" key="2">
    <source>
        <dbReference type="EMBL" id="KAE8142371.1"/>
    </source>
</evidence>
<dbReference type="GeneID" id="43642960"/>